<dbReference type="GO" id="GO:0008033">
    <property type="term" value="P:tRNA processing"/>
    <property type="evidence" value="ECO:0007669"/>
    <property type="project" value="UniProtKB-KW"/>
</dbReference>
<comment type="similarity">
    <text evidence="2">Belongs to the eukaryotic/archaeal RNase P protein component 3 family.</text>
</comment>
<dbReference type="InterPro" id="IPR002738">
    <property type="entry name" value="RNase_P_p30"/>
</dbReference>
<dbReference type="GeneID" id="37015115"/>
<dbReference type="GO" id="GO:0003723">
    <property type="term" value="F:RNA binding"/>
    <property type="evidence" value="ECO:0007669"/>
    <property type="project" value="TreeGrafter"/>
</dbReference>
<evidence type="ECO:0000313" key="5">
    <source>
        <dbReference type="EMBL" id="PWN18109.1"/>
    </source>
</evidence>
<feature type="region of interest" description="Disordered" evidence="4">
    <location>
        <begin position="118"/>
        <end position="137"/>
    </location>
</feature>
<keyword evidence="3" id="KW-0819">tRNA processing</keyword>
<gene>
    <name evidence="5" type="ORF">BCV69DRAFT_285406</name>
</gene>
<protein>
    <submittedName>
        <fullName evidence="5">PHP domain-like protein</fullName>
    </submittedName>
</protein>
<evidence type="ECO:0000256" key="2">
    <source>
        <dbReference type="ARBA" id="ARBA00007331"/>
    </source>
</evidence>
<name>A0A316TXH4_9BASI</name>
<evidence type="ECO:0000256" key="4">
    <source>
        <dbReference type="SAM" id="MobiDB-lite"/>
    </source>
</evidence>
<organism evidence="5 6">
    <name type="scientific">Pseudomicrostroma glucosiphilum</name>
    <dbReference type="NCBI Taxonomy" id="1684307"/>
    <lineage>
        <taxon>Eukaryota</taxon>
        <taxon>Fungi</taxon>
        <taxon>Dikarya</taxon>
        <taxon>Basidiomycota</taxon>
        <taxon>Ustilaginomycotina</taxon>
        <taxon>Exobasidiomycetes</taxon>
        <taxon>Microstromatales</taxon>
        <taxon>Microstromatales incertae sedis</taxon>
        <taxon>Pseudomicrostroma</taxon>
    </lineage>
</organism>
<dbReference type="RefSeq" id="XP_025345269.1">
    <property type="nucleotide sequence ID" value="XM_025493381.1"/>
</dbReference>
<dbReference type="AlphaFoldDB" id="A0A316TXH4"/>
<feature type="compositionally biased region" description="Basic and acidic residues" evidence="4">
    <location>
        <begin position="419"/>
        <end position="430"/>
    </location>
</feature>
<feature type="region of interest" description="Disordered" evidence="4">
    <location>
        <begin position="13"/>
        <end position="78"/>
    </location>
</feature>
<accession>A0A316TXH4</accession>
<dbReference type="OrthoDB" id="17948at2759"/>
<dbReference type="Proteomes" id="UP000245942">
    <property type="component" value="Unassembled WGS sequence"/>
</dbReference>
<feature type="compositionally biased region" description="Low complexity" evidence="4">
    <location>
        <begin position="124"/>
        <end position="134"/>
    </location>
</feature>
<reference evidence="5 6" key="1">
    <citation type="journal article" date="2018" name="Mol. Biol. Evol.">
        <title>Broad Genomic Sampling Reveals a Smut Pathogenic Ancestry of the Fungal Clade Ustilaginomycotina.</title>
        <authorList>
            <person name="Kijpornyongpan T."/>
            <person name="Mondo S.J."/>
            <person name="Barry K."/>
            <person name="Sandor L."/>
            <person name="Lee J."/>
            <person name="Lipzen A."/>
            <person name="Pangilinan J."/>
            <person name="LaButti K."/>
            <person name="Hainaut M."/>
            <person name="Henrissat B."/>
            <person name="Grigoriev I.V."/>
            <person name="Spatafora J.W."/>
            <person name="Aime M.C."/>
        </authorList>
    </citation>
    <scope>NUCLEOTIDE SEQUENCE [LARGE SCALE GENOMIC DNA]</scope>
    <source>
        <strain evidence="5 6">MCA 4718</strain>
    </source>
</reference>
<evidence type="ECO:0000256" key="3">
    <source>
        <dbReference type="ARBA" id="ARBA00022694"/>
    </source>
</evidence>
<feature type="region of interest" description="Disordered" evidence="4">
    <location>
        <begin position="397"/>
        <end position="439"/>
    </location>
</feature>
<dbReference type="PANTHER" id="PTHR13031:SF0">
    <property type="entry name" value="RIBONUCLEASE P PROTEIN SUBUNIT P30"/>
    <property type="match status" value="1"/>
</dbReference>
<sequence>MVYHDLNVSLPASLFANPSGSSSSSAGPSQAAGPNGGGKKNKKNKQANQQQQQQKQAGGAAAVGSSSGSTTGDDPLNRLSKAQRDELEARVKDLRDLGYSTIAFNHIVESKFDHNLHKNPFHSPPSTTSSPLSPNQVMPPVSSPIFPSLAKGKNPIRQLHRLTFVLDAASESKSGNGLVPLSTPALLSYDLLAVKPLTANAFNAACLTHTELKPGVSFDIISLDLSSTPRLPFFLKRSTVGKAIENGAVFEVCYSDALPFGNQPPLPSVASGGHQLKAEDRLRNLISNTRDLLRVTNGGRGLLLSSGASSVLGLRGPGDILNLAKLFGFSQGLARDALTETCRALLLRAETRRSFRGVVGWPRVVDPVGEPEKAMGTATTAAVAVAVPAGNADAGASVATIRTARDPDPEEDMGFVSPGEKKRKLEDQKGKNGKKQRQK</sequence>
<evidence type="ECO:0000313" key="6">
    <source>
        <dbReference type="Proteomes" id="UP000245942"/>
    </source>
</evidence>
<dbReference type="InterPro" id="IPR016195">
    <property type="entry name" value="Pol/histidinol_Pase-like"/>
</dbReference>
<feature type="compositionally biased region" description="Low complexity" evidence="4">
    <location>
        <begin position="46"/>
        <end position="72"/>
    </location>
</feature>
<dbReference type="Pfam" id="PF01876">
    <property type="entry name" value="RNase_P_p30"/>
    <property type="match status" value="1"/>
</dbReference>
<dbReference type="GO" id="GO:0005655">
    <property type="term" value="C:nucleolar ribonuclease P complex"/>
    <property type="evidence" value="ECO:0007669"/>
    <property type="project" value="TreeGrafter"/>
</dbReference>
<dbReference type="SUPFAM" id="SSF89550">
    <property type="entry name" value="PHP domain-like"/>
    <property type="match status" value="1"/>
</dbReference>
<dbReference type="EMBL" id="KZ819338">
    <property type="protein sequence ID" value="PWN18109.1"/>
    <property type="molecule type" value="Genomic_DNA"/>
</dbReference>
<dbReference type="PANTHER" id="PTHR13031">
    <property type="entry name" value="RIBONUCLEASE P SUBUNIT P30"/>
    <property type="match status" value="1"/>
</dbReference>
<comment type="subcellular location">
    <subcellularLocation>
        <location evidence="1">Nucleus</location>
    </subcellularLocation>
</comment>
<feature type="compositionally biased region" description="Low complexity" evidence="4">
    <location>
        <begin position="16"/>
        <end position="33"/>
    </location>
</feature>
<proteinExistence type="inferred from homology"/>
<keyword evidence="6" id="KW-1185">Reference proteome</keyword>
<dbReference type="Gene3D" id="3.20.20.140">
    <property type="entry name" value="Metal-dependent hydrolases"/>
    <property type="match status" value="2"/>
</dbReference>
<evidence type="ECO:0000256" key="1">
    <source>
        <dbReference type="ARBA" id="ARBA00004123"/>
    </source>
</evidence>
<dbReference type="STRING" id="1684307.A0A316TXH4"/>